<dbReference type="InterPro" id="IPR028244">
    <property type="entry name" value="T6SS_Rhs_Vgr_dom"/>
</dbReference>
<dbReference type="NCBIfam" id="TIGR03361">
    <property type="entry name" value="VI_Rhs_Vgr"/>
    <property type="match status" value="1"/>
</dbReference>
<dbReference type="RefSeq" id="WP_094290103.1">
    <property type="nucleotide sequence ID" value="NZ_JAMXHW010000017.1"/>
</dbReference>
<dbReference type="AlphaFoldDB" id="A0A235ELN7"/>
<dbReference type="Gene3D" id="4.10.220.110">
    <property type="match status" value="1"/>
</dbReference>
<comment type="caution">
    <text evidence="7">The sequence shown here is derived from an EMBL/GenBank/DDBJ whole genome shotgun (WGS) entry which is preliminary data.</text>
</comment>
<keyword evidence="8" id="KW-1185">Reference proteome</keyword>
<dbReference type="InterPro" id="IPR006531">
    <property type="entry name" value="Gp5/Vgr_OB"/>
</dbReference>
<dbReference type="PANTHER" id="PTHR32305">
    <property type="match status" value="1"/>
</dbReference>
<dbReference type="SUPFAM" id="SSF69255">
    <property type="entry name" value="gp5 N-terminal domain-like"/>
    <property type="match status" value="1"/>
</dbReference>
<reference evidence="7 8" key="1">
    <citation type="submission" date="2017-07" db="EMBL/GenBank/DDBJ databases">
        <title>Acidovorax KNDSW TSA 6 genome sequence and assembly.</title>
        <authorList>
            <person name="Mayilraj S."/>
        </authorList>
    </citation>
    <scope>NUCLEOTIDE SEQUENCE [LARGE SCALE GENOMIC DNA]</scope>
    <source>
        <strain evidence="7 8">KNDSW-TSA6</strain>
    </source>
</reference>
<dbReference type="SUPFAM" id="SSF69349">
    <property type="entry name" value="Phage fibre proteins"/>
    <property type="match status" value="1"/>
</dbReference>
<keyword evidence="3" id="KW-0964">Secreted</keyword>
<dbReference type="Gene3D" id="2.40.50.230">
    <property type="entry name" value="Gp5 N-terminal domain"/>
    <property type="match status" value="1"/>
</dbReference>
<accession>A0A235ELN7</accession>
<dbReference type="EMBL" id="NOIG01000008">
    <property type="protein sequence ID" value="OYD49948.1"/>
    <property type="molecule type" value="Genomic_DNA"/>
</dbReference>
<dbReference type="InterPro" id="IPR050708">
    <property type="entry name" value="T6SS_VgrG/RHS"/>
</dbReference>
<dbReference type="OrthoDB" id="1907165at2"/>
<evidence type="ECO:0000256" key="3">
    <source>
        <dbReference type="ARBA" id="ARBA00022525"/>
    </source>
</evidence>
<dbReference type="Pfam" id="PF10106">
    <property type="entry name" value="DUF2345"/>
    <property type="match status" value="1"/>
</dbReference>
<evidence type="ECO:0000313" key="8">
    <source>
        <dbReference type="Proteomes" id="UP000215441"/>
    </source>
</evidence>
<dbReference type="Pfam" id="PF05954">
    <property type="entry name" value="Phage_GPD"/>
    <property type="match status" value="1"/>
</dbReference>
<proteinExistence type="inferred from homology"/>
<feature type="domain" description="Gp5/Type VI secretion system Vgr protein OB-fold" evidence="4">
    <location>
        <begin position="390"/>
        <end position="457"/>
    </location>
</feature>
<protein>
    <submittedName>
        <fullName evidence="7">Type IV secretion protein Rhs</fullName>
    </submittedName>
</protein>
<sequence length="849" mass="93085">MERRVTIQTPLGEQLKFRQLQGTEEISQLFALDVDLLSDSKSIDPKALLGKNATIVVETEGGGKRHIDGIVTRFGMQGQDHRMYSYRARLSPWLWLATRKSDFKIFQNKTVPEIIEEVLGKYGQPFDKKLTRTYRTWDYCVQYNETDCQFVSRLMEHEGIYYYHQHSPGQHVLTLADDIVASHSALPGAATIPFYPPEKAAISDRECIFAWESAEEIKSGRHYNDDYDFKKPKADLSNMRKMPAGHAHDSHEIYEWPGGYTEYGDGETYVRVRLQENLTRESVVQGKSSCRALVPGYTFSLENYPRGDQNQQYLITAVQYHFQENPEVSSVAKPTPKTTKDEVGSIQRFVLKAQPTSMAFTPPRVTPKPRSQGPQTAVVVGPPGEEIWTDKFGRVKVQFHWDRIGAMDENSSCWIRVSHPWAGAKYGGIFTPRIGQEVIVDFLNGDPDYPIITGRVYNADQMPPWELPKHKTQSGFQTNWSKGGGGKHMLRFEDQRGIEHIELSTDHGNTHLHMGYLMNQSTEAKRSYGFELRTNEWGAIRADKGLLITTYTQDFKQKLAHDNPDGFDGLGEGLANTASLMEEAGEAVAAMNGAIEAINGLKTSHMMELSSGIAAMTGGKAAMATLSKAAAAIAALAGDGGGGGAGAETLMPTNTDPAMPQSQALRELSKDISKPVVSIVSPEGHSMISPKPIVISSGQSASMHAKQHITLSSGAQLTQLAKSGMLTHVSEGGQRNTVSKGDIASEAQTGNMNLTAQQNITLASKQDTATVVGDQNVNIQATKDSVLVKAAKHIRLQAGESITLTIGEGEGVASLKLTDKGEVVIKGKNGLIKLSELLDVHGAPIQLNC</sequence>
<gene>
    <name evidence="7" type="ORF">CBY09_13475</name>
</gene>
<evidence type="ECO:0000256" key="1">
    <source>
        <dbReference type="ARBA" id="ARBA00004613"/>
    </source>
</evidence>
<dbReference type="SUPFAM" id="SSF69279">
    <property type="entry name" value="Phage tail proteins"/>
    <property type="match status" value="2"/>
</dbReference>
<evidence type="ECO:0000259" key="6">
    <source>
        <dbReference type="Pfam" id="PF13296"/>
    </source>
</evidence>
<dbReference type="InterPro" id="IPR018769">
    <property type="entry name" value="VgrG2_DUF2345"/>
</dbReference>
<dbReference type="NCBIfam" id="TIGR01646">
    <property type="entry name" value="vgr_GE"/>
    <property type="match status" value="1"/>
</dbReference>
<comment type="subcellular location">
    <subcellularLocation>
        <location evidence="1">Secreted</location>
    </subcellularLocation>
</comment>
<dbReference type="InterPro" id="IPR037026">
    <property type="entry name" value="Vgr_OB-fold_dom_sf"/>
</dbReference>
<dbReference type="GO" id="GO:0005576">
    <property type="term" value="C:extracellular region"/>
    <property type="evidence" value="ECO:0007669"/>
    <property type="project" value="UniProtKB-SubCell"/>
</dbReference>
<comment type="similarity">
    <text evidence="2">Belongs to the VgrG protein family.</text>
</comment>
<dbReference type="InterPro" id="IPR006533">
    <property type="entry name" value="T6SS_Vgr_RhsGE"/>
</dbReference>
<dbReference type="Pfam" id="PF04717">
    <property type="entry name" value="Phage_base_V"/>
    <property type="match status" value="1"/>
</dbReference>
<feature type="domain" description="Putative type VI secretion system Rhs element associated Vgr" evidence="6">
    <location>
        <begin position="484"/>
        <end position="575"/>
    </location>
</feature>
<organism evidence="7 8">
    <name type="scientific">Acidovorax kalamii</name>
    <dbReference type="NCBI Taxonomy" id="2004485"/>
    <lineage>
        <taxon>Bacteria</taxon>
        <taxon>Pseudomonadati</taxon>
        <taxon>Pseudomonadota</taxon>
        <taxon>Betaproteobacteria</taxon>
        <taxon>Burkholderiales</taxon>
        <taxon>Comamonadaceae</taxon>
        <taxon>Acidovorax</taxon>
    </lineage>
</organism>
<evidence type="ECO:0000259" key="5">
    <source>
        <dbReference type="Pfam" id="PF10106"/>
    </source>
</evidence>
<dbReference type="Gene3D" id="3.55.50.10">
    <property type="entry name" value="Baseplate protein-like domains"/>
    <property type="match status" value="1"/>
</dbReference>
<name>A0A235ELN7_9BURK</name>
<dbReference type="Gene3D" id="2.30.110.50">
    <property type="match status" value="1"/>
</dbReference>
<dbReference type="Pfam" id="PF13296">
    <property type="entry name" value="T6SS_Vgr"/>
    <property type="match status" value="1"/>
</dbReference>
<dbReference type="InterPro" id="IPR017847">
    <property type="entry name" value="T6SS_RhsGE_Vgr_subset"/>
</dbReference>
<dbReference type="Proteomes" id="UP000215441">
    <property type="component" value="Unassembled WGS sequence"/>
</dbReference>
<evidence type="ECO:0000259" key="4">
    <source>
        <dbReference type="Pfam" id="PF04717"/>
    </source>
</evidence>
<dbReference type="PANTHER" id="PTHR32305:SF15">
    <property type="entry name" value="PROTEIN RHSA-RELATED"/>
    <property type="match status" value="1"/>
</dbReference>
<evidence type="ECO:0000313" key="7">
    <source>
        <dbReference type="EMBL" id="OYD49948.1"/>
    </source>
</evidence>
<evidence type="ECO:0000256" key="2">
    <source>
        <dbReference type="ARBA" id="ARBA00005558"/>
    </source>
</evidence>
<feature type="domain" description="DUF2345" evidence="5">
    <location>
        <begin position="670"/>
        <end position="772"/>
    </location>
</feature>